<keyword evidence="3" id="KW-1185">Reference proteome</keyword>
<accession>A0A9P5YXC0</accession>
<reference evidence="2" key="1">
    <citation type="submission" date="2020-11" db="EMBL/GenBank/DDBJ databases">
        <authorList>
            <consortium name="DOE Joint Genome Institute"/>
            <person name="Ahrendt S."/>
            <person name="Riley R."/>
            <person name="Andreopoulos W."/>
            <person name="Labutti K."/>
            <person name="Pangilinan J."/>
            <person name="Ruiz-Duenas F.J."/>
            <person name="Barrasa J.M."/>
            <person name="Sanchez-Garcia M."/>
            <person name="Camarero S."/>
            <person name="Miyauchi S."/>
            <person name="Serrano A."/>
            <person name="Linde D."/>
            <person name="Babiker R."/>
            <person name="Drula E."/>
            <person name="Ayuso-Fernandez I."/>
            <person name="Pacheco R."/>
            <person name="Padilla G."/>
            <person name="Ferreira P."/>
            <person name="Barriuso J."/>
            <person name="Kellner H."/>
            <person name="Castanera R."/>
            <person name="Alfaro M."/>
            <person name="Ramirez L."/>
            <person name="Pisabarro A.G."/>
            <person name="Kuo A."/>
            <person name="Tritt A."/>
            <person name="Lipzen A."/>
            <person name="He G."/>
            <person name="Yan M."/>
            <person name="Ng V."/>
            <person name="Cullen D."/>
            <person name="Martin F."/>
            <person name="Rosso M.-N."/>
            <person name="Henrissat B."/>
            <person name="Hibbett D."/>
            <person name="Martinez A.T."/>
            <person name="Grigoriev I.V."/>
        </authorList>
    </citation>
    <scope>NUCLEOTIDE SEQUENCE</scope>
    <source>
        <strain evidence="2">CIRM-BRFM 674</strain>
    </source>
</reference>
<feature type="compositionally biased region" description="Low complexity" evidence="1">
    <location>
        <begin position="38"/>
        <end position="49"/>
    </location>
</feature>
<proteinExistence type="predicted"/>
<dbReference type="Proteomes" id="UP000807469">
    <property type="component" value="Unassembled WGS sequence"/>
</dbReference>
<gene>
    <name evidence="2" type="ORF">BDN70DRAFT_184768</name>
</gene>
<evidence type="ECO:0000256" key="1">
    <source>
        <dbReference type="SAM" id="MobiDB-lite"/>
    </source>
</evidence>
<comment type="caution">
    <text evidence="2">The sequence shown here is derived from an EMBL/GenBank/DDBJ whole genome shotgun (WGS) entry which is preliminary data.</text>
</comment>
<organism evidence="2 3">
    <name type="scientific">Pholiota conissans</name>
    <dbReference type="NCBI Taxonomy" id="109636"/>
    <lineage>
        <taxon>Eukaryota</taxon>
        <taxon>Fungi</taxon>
        <taxon>Dikarya</taxon>
        <taxon>Basidiomycota</taxon>
        <taxon>Agaricomycotina</taxon>
        <taxon>Agaricomycetes</taxon>
        <taxon>Agaricomycetidae</taxon>
        <taxon>Agaricales</taxon>
        <taxon>Agaricineae</taxon>
        <taxon>Strophariaceae</taxon>
        <taxon>Pholiota</taxon>
    </lineage>
</organism>
<dbReference type="AlphaFoldDB" id="A0A9P5YXC0"/>
<feature type="region of interest" description="Disordered" evidence="1">
    <location>
        <begin position="90"/>
        <end position="116"/>
    </location>
</feature>
<dbReference type="EMBL" id="MU155300">
    <property type="protein sequence ID" value="KAF9476279.1"/>
    <property type="molecule type" value="Genomic_DNA"/>
</dbReference>
<feature type="region of interest" description="Disordered" evidence="1">
    <location>
        <begin position="22"/>
        <end position="50"/>
    </location>
</feature>
<name>A0A9P5YXC0_9AGAR</name>
<evidence type="ECO:0000313" key="2">
    <source>
        <dbReference type="EMBL" id="KAF9476279.1"/>
    </source>
</evidence>
<evidence type="ECO:0000313" key="3">
    <source>
        <dbReference type="Proteomes" id="UP000807469"/>
    </source>
</evidence>
<protein>
    <submittedName>
        <fullName evidence="2">Uncharacterized protein</fullName>
    </submittedName>
</protein>
<sequence>MHQGRTDSMAFSDPHLIVHLMRKYTPTTSSRRSQQKYTPTPTSSSNSKTNSKDLALYFLPTTPLCPHFTSHHRAILEISRSQIASQFVPSEPIDACSPPPKLHTSSHPIPFHPNTF</sequence>
<feature type="compositionally biased region" description="Polar residues" evidence="1">
    <location>
        <begin position="25"/>
        <end position="37"/>
    </location>
</feature>